<feature type="chain" id="PRO_5013628867" description="SnoaL-like domain-containing protein" evidence="1">
    <location>
        <begin position="19"/>
        <end position="178"/>
    </location>
</feature>
<dbReference type="Gene3D" id="3.10.450.50">
    <property type="match status" value="1"/>
</dbReference>
<dbReference type="OrthoDB" id="118519at2"/>
<evidence type="ECO:0008006" key="4">
    <source>
        <dbReference type="Google" id="ProtNLM"/>
    </source>
</evidence>
<organism evidence="2 3">
    <name type="scientific">Massilia violaceinigra</name>
    <dbReference type="NCBI Taxonomy" id="2045208"/>
    <lineage>
        <taxon>Bacteria</taxon>
        <taxon>Pseudomonadati</taxon>
        <taxon>Pseudomonadota</taxon>
        <taxon>Betaproteobacteria</taxon>
        <taxon>Burkholderiales</taxon>
        <taxon>Oxalobacteraceae</taxon>
        <taxon>Telluria group</taxon>
        <taxon>Massilia</taxon>
    </lineage>
</organism>
<reference evidence="2" key="1">
    <citation type="submission" date="2017-10" db="EMBL/GenBank/DDBJ databases">
        <title>Massilia psychrophilum sp. nov., a novel purple-pigmented bacterium isolated from Tianshan glacier, Xinjiang Municipality, China.</title>
        <authorList>
            <person name="Wang H."/>
        </authorList>
    </citation>
    <scope>NUCLEOTIDE SEQUENCE [LARGE SCALE GENOMIC DNA]</scope>
    <source>
        <strain evidence="2">B2</strain>
    </source>
</reference>
<dbReference type="SUPFAM" id="SSF54427">
    <property type="entry name" value="NTF2-like"/>
    <property type="match status" value="1"/>
</dbReference>
<dbReference type="RefSeq" id="WP_099878864.1">
    <property type="nucleotide sequence ID" value="NZ_CP024608.1"/>
</dbReference>
<sequence length="178" mass="19818">MKHWFIAALVFSSASAFAATARSTTPKADIAALEKVVETFRTAVIKKDKPAFMGLLYSASIPWIGVVTDNSVKMANERRKAQSKPDIKKISGTGSATAFIDNIVESPHPVEETFDNVRIDSNGDVAQIYFDYSYVADGYKSNWGQESWQLVRTIEGWKINSVIWSMEFNPVLPPPRPK</sequence>
<dbReference type="KEGG" id="mass:CR152_22915"/>
<accession>A0A2D2DPY8</accession>
<dbReference type="EMBL" id="CP024608">
    <property type="protein sequence ID" value="ATQ77049.1"/>
    <property type="molecule type" value="Genomic_DNA"/>
</dbReference>
<keyword evidence="1" id="KW-0732">Signal</keyword>
<evidence type="ECO:0000313" key="2">
    <source>
        <dbReference type="EMBL" id="ATQ77049.1"/>
    </source>
</evidence>
<dbReference type="AlphaFoldDB" id="A0A2D2DPY8"/>
<feature type="signal peptide" evidence="1">
    <location>
        <begin position="1"/>
        <end position="18"/>
    </location>
</feature>
<name>A0A2D2DPY8_9BURK</name>
<protein>
    <recommendedName>
        <fullName evidence="4">SnoaL-like domain-containing protein</fullName>
    </recommendedName>
</protein>
<dbReference type="InterPro" id="IPR032710">
    <property type="entry name" value="NTF2-like_dom_sf"/>
</dbReference>
<evidence type="ECO:0000313" key="3">
    <source>
        <dbReference type="Proteomes" id="UP000229897"/>
    </source>
</evidence>
<keyword evidence="3" id="KW-1185">Reference proteome</keyword>
<gene>
    <name evidence="2" type="ORF">CR152_22915</name>
</gene>
<dbReference type="Proteomes" id="UP000229897">
    <property type="component" value="Chromosome"/>
</dbReference>
<proteinExistence type="predicted"/>
<evidence type="ECO:0000256" key="1">
    <source>
        <dbReference type="SAM" id="SignalP"/>
    </source>
</evidence>